<dbReference type="OrthoDB" id="3188866at2759"/>
<dbReference type="Proteomes" id="UP000027265">
    <property type="component" value="Unassembled WGS sequence"/>
</dbReference>
<name>A0A067P6H2_9AGAM</name>
<accession>A0A067P6H2</accession>
<dbReference type="AlphaFoldDB" id="A0A067P6H2"/>
<gene>
    <name evidence="1" type="ORF">JAAARDRAFT_199879</name>
</gene>
<evidence type="ECO:0000313" key="1">
    <source>
        <dbReference type="EMBL" id="KDQ50473.1"/>
    </source>
</evidence>
<organism evidence="1 2">
    <name type="scientific">Jaapia argillacea MUCL 33604</name>
    <dbReference type="NCBI Taxonomy" id="933084"/>
    <lineage>
        <taxon>Eukaryota</taxon>
        <taxon>Fungi</taxon>
        <taxon>Dikarya</taxon>
        <taxon>Basidiomycota</taxon>
        <taxon>Agaricomycotina</taxon>
        <taxon>Agaricomycetes</taxon>
        <taxon>Agaricomycetidae</taxon>
        <taxon>Jaapiales</taxon>
        <taxon>Jaapiaceae</taxon>
        <taxon>Jaapia</taxon>
    </lineage>
</organism>
<dbReference type="InParanoid" id="A0A067P6H2"/>
<protein>
    <recommendedName>
        <fullName evidence="3">F-box domain-containing protein</fullName>
    </recommendedName>
</protein>
<keyword evidence="2" id="KW-1185">Reference proteome</keyword>
<dbReference type="Gene3D" id="3.80.10.10">
    <property type="entry name" value="Ribonuclease Inhibitor"/>
    <property type="match status" value="1"/>
</dbReference>
<reference evidence="2" key="1">
    <citation type="journal article" date="2014" name="Proc. Natl. Acad. Sci. U.S.A.">
        <title>Extensive sampling of basidiomycete genomes demonstrates inadequacy of the white-rot/brown-rot paradigm for wood decay fungi.</title>
        <authorList>
            <person name="Riley R."/>
            <person name="Salamov A.A."/>
            <person name="Brown D.W."/>
            <person name="Nagy L.G."/>
            <person name="Floudas D."/>
            <person name="Held B.W."/>
            <person name="Levasseur A."/>
            <person name="Lombard V."/>
            <person name="Morin E."/>
            <person name="Otillar R."/>
            <person name="Lindquist E.A."/>
            <person name="Sun H."/>
            <person name="LaButti K.M."/>
            <person name="Schmutz J."/>
            <person name="Jabbour D."/>
            <person name="Luo H."/>
            <person name="Baker S.E."/>
            <person name="Pisabarro A.G."/>
            <person name="Walton J.D."/>
            <person name="Blanchette R.A."/>
            <person name="Henrissat B."/>
            <person name="Martin F."/>
            <person name="Cullen D."/>
            <person name="Hibbett D.S."/>
            <person name="Grigoriev I.V."/>
        </authorList>
    </citation>
    <scope>NUCLEOTIDE SEQUENCE [LARGE SCALE GENOMIC DNA]</scope>
    <source>
        <strain evidence="2">MUCL 33604</strain>
    </source>
</reference>
<dbReference type="InterPro" id="IPR032675">
    <property type="entry name" value="LRR_dom_sf"/>
</dbReference>
<dbReference type="SUPFAM" id="SSF52047">
    <property type="entry name" value="RNI-like"/>
    <property type="match status" value="1"/>
</dbReference>
<evidence type="ECO:0000313" key="2">
    <source>
        <dbReference type="Proteomes" id="UP000027265"/>
    </source>
</evidence>
<evidence type="ECO:0008006" key="3">
    <source>
        <dbReference type="Google" id="ProtNLM"/>
    </source>
</evidence>
<proteinExistence type="predicted"/>
<dbReference type="HOGENOM" id="CLU_062057_1_0_1"/>
<sequence>MPHMILATRFPVELYRPIISFIDKKKDLCTLCLSSRTWYGEATPFLYQDAFLSSTQGMMIWCNTTVEKPFLGELVQELSILFRMCWRGDSYISVRISQMLRHVPNLQRLTLDVEPQVDGDVVRSEVFSVFQACPLQIRHFDARMFLLVKADVDSLVEFVKPRPNITNLSCRITRRISLHALETILPNLARLVAPSNLFLALKPPRPIQCLKMYLGDRDHIEAELEGILVRLKAINETLTTLCLYRRFPRDVPLHKYICRLAKSVPKLQSLCIHDDSLRLCREPPHLEGILSSFTDFTCLENVAFNQYYPPPSSGRSQIPCGMSPTQFATRCMEKSPSLYTVMLPFWDNEKVAFVKTPSGDVIEMPSSETSYRGTCLFPKT</sequence>
<dbReference type="EMBL" id="KL197759">
    <property type="protein sequence ID" value="KDQ50473.1"/>
    <property type="molecule type" value="Genomic_DNA"/>
</dbReference>